<comment type="caution">
    <text evidence="1">The sequence shown here is derived from an EMBL/GenBank/DDBJ whole genome shotgun (WGS) entry which is preliminary data.</text>
</comment>
<dbReference type="Proteomes" id="UP001500604">
    <property type="component" value="Unassembled WGS sequence"/>
</dbReference>
<name>A0ABP8V1C9_9GAMM</name>
<dbReference type="EMBL" id="BAABFL010000210">
    <property type="protein sequence ID" value="GAA4649627.1"/>
    <property type="molecule type" value="Genomic_DNA"/>
</dbReference>
<evidence type="ECO:0000313" key="1">
    <source>
        <dbReference type="EMBL" id="GAA4649627.1"/>
    </source>
</evidence>
<sequence>MLGGNQECLYIKFQPFDLHLYIITIQTNRTVFITFKSYKEILYGISESG</sequence>
<keyword evidence="2" id="KW-1185">Reference proteome</keyword>
<accession>A0ABP8V1C9</accession>
<gene>
    <name evidence="1" type="ORF">GCM10023116_19030</name>
</gene>
<organism evidence="1 2">
    <name type="scientific">Kistimonas scapharcae</name>
    <dbReference type="NCBI Taxonomy" id="1036133"/>
    <lineage>
        <taxon>Bacteria</taxon>
        <taxon>Pseudomonadati</taxon>
        <taxon>Pseudomonadota</taxon>
        <taxon>Gammaproteobacteria</taxon>
        <taxon>Oceanospirillales</taxon>
        <taxon>Endozoicomonadaceae</taxon>
        <taxon>Kistimonas</taxon>
    </lineage>
</organism>
<protein>
    <submittedName>
        <fullName evidence="1">Uncharacterized protein</fullName>
    </submittedName>
</protein>
<proteinExistence type="predicted"/>
<evidence type="ECO:0000313" key="2">
    <source>
        <dbReference type="Proteomes" id="UP001500604"/>
    </source>
</evidence>
<reference evidence="2" key="1">
    <citation type="journal article" date="2019" name="Int. J. Syst. Evol. Microbiol.">
        <title>The Global Catalogue of Microorganisms (GCM) 10K type strain sequencing project: providing services to taxonomists for standard genome sequencing and annotation.</title>
        <authorList>
            <consortium name="The Broad Institute Genomics Platform"/>
            <consortium name="The Broad Institute Genome Sequencing Center for Infectious Disease"/>
            <person name="Wu L."/>
            <person name="Ma J."/>
        </authorList>
    </citation>
    <scope>NUCLEOTIDE SEQUENCE [LARGE SCALE GENOMIC DNA]</scope>
    <source>
        <strain evidence="2">JCM 17805</strain>
    </source>
</reference>